<name>A0A1G4G866_9BACT</name>
<proteinExistence type="predicted"/>
<keyword evidence="1" id="KW-0489">Methyltransferase</keyword>
<evidence type="ECO:0000313" key="2">
    <source>
        <dbReference type="Proteomes" id="UP000178485"/>
    </source>
</evidence>
<dbReference type="GO" id="GO:0032259">
    <property type="term" value="P:methylation"/>
    <property type="evidence" value="ECO:0007669"/>
    <property type="project" value="UniProtKB-KW"/>
</dbReference>
<dbReference type="KEGG" id="pmuc:ING2E5A_1899"/>
<reference evidence="1 2" key="1">
    <citation type="submission" date="2016-08" db="EMBL/GenBank/DDBJ databases">
        <authorList>
            <person name="Seilhamer J.J."/>
        </authorList>
    </citation>
    <scope>NUCLEOTIDE SEQUENCE [LARGE SCALE GENOMIC DNA]</scope>
    <source>
        <strain evidence="1">ING2-E5A</strain>
    </source>
</reference>
<dbReference type="Proteomes" id="UP000178485">
    <property type="component" value="Chromosome i"/>
</dbReference>
<keyword evidence="1" id="KW-0808">Transferase</keyword>
<evidence type="ECO:0000313" key="1">
    <source>
        <dbReference type="EMBL" id="SCM58644.1"/>
    </source>
</evidence>
<gene>
    <name evidence="1" type="ORF">ING2E5A_1899</name>
</gene>
<accession>A0A1G4G866</accession>
<dbReference type="EMBL" id="LT608328">
    <property type="protein sequence ID" value="SCM58644.1"/>
    <property type="molecule type" value="Genomic_DNA"/>
</dbReference>
<dbReference type="AlphaFoldDB" id="A0A1G4G866"/>
<dbReference type="InterPro" id="IPR029063">
    <property type="entry name" value="SAM-dependent_MTases_sf"/>
</dbReference>
<dbReference type="Gene3D" id="3.40.50.150">
    <property type="entry name" value="Vaccinia Virus protein VP39"/>
    <property type="match status" value="1"/>
</dbReference>
<keyword evidence="2" id="KW-1185">Reference proteome</keyword>
<organism evidence="1 2">
    <name type="scientific">Petrimonas mucosa</name>
    <dbReference type="NCBI Taxonomy" id="1642646"/>
    <lineage>
        <taxon>Bacteria</taxon>
        <taxon>Pseudomonadati</taxon>
        <taxon>Bacteroidota</taxon>
        <taxon>Bacteroidia</taxon>
        <taxon>Bacteroidales</taxon>
        <taxon>Dysgonomonadaceae</taxon>
        <taxon>Petrimonas</taxon>
    </lineage>
</organism>
<sequence length="60" mass="7014">MQKAGYLPVATYMLPKTTWDDYYGWQASRRASFLKQHQGNNAVKEFVATMQHEAELYDKV</sequence>
<dbReference type="GO" id="GO:0008168">
    <property type="term" value="F:methyltransferase activity"/>
    <property type="evidence" value="ECO:0007669"/>
    <property type="project" value="UniProtKB-KW"/>
</dbReference>
<protein>
    <submittedName>
        <fullName evidence="1">Methyltransferase type 11</fullName>
    </submittedName>
</protein>